<evidence type="ECO:0000256" key="1">
    <source>
        <dbReference type="SAM" id="MobiDB-lite"/>
    </source>
</evidence>
<feature type="region of interest" description="Disordered" evidence="1">
    <location>
        <begin position="1"/>
        <end position="22"/>
    </location>
</feature>
<sequence length="49" mass="5291">MRKRRRAGSERLKQRSAEGPRVVLRGEAAGPGVKVAPVARAWPLLDLGA</sequence>
<proteinExistence type="predicted"/>
<dbReference type="RefSeq" id="WP_157458759.1">
    <property type="nucleotide sequence ID" value="NZ_WQLB01000008.1"/>
</dbReference>
<dbReference type="Proteomes" id="UP000483286">
    <property type="component" value="Unassembled WGS sequence"/>
</dbReference>
<reference evidence="2 3" key="1">
    <citation type="submission" date="2019-12" db="EMBL/GenBank/DDBJ databases">
        <title>Deinococcus sp. HMF7620 Genome sequencing and assembly.</title>
        <authorList>
            <person name="Kang H."/>
            <person name="Kim H."/>
            <person name="Joh K."/>
        </authorList>
    </citation>
    <scope>NUCLEOTIDE SEQUENCE [LARGE SCALE GENOMIC DNA]</scope>
    <source>
        <strain evidence="2 3">HMF7620</strain>
    </source>
</reference>
<evidence type="ECO:0000313" key="2">
    <source>
        <dbReference type="EMBL" id="MVN86707.1"/>
    </source>
</evidence>
<evidence type="ECO:0000313" key="3">
    <source>
        <dbReference type="Proteomes" id="UP000483286"/>
    </source>
</evidence>
<gene>
    <name evidence="2" type="ORF">GO986_08015</name>
</gene>
<feature type="compositionally biased region" description="Basic and acidic residues" evidence="1">
    <location>
        <begin position="7"/>
        <end position="18"/>
    </location>
</feature>
<comment type="caution">
    <text evidence="2">The sequence shown here is derived from an EMBL/GenBank/DDBJ whole genome shotgun (WGS) entry which is preliminary data.</text>
</comment>
<name>A0A7C9HRG7_9DEIO</name>
<keyword evidence="3" id="KW-1185">Reference proteome</keyword>
<dbReference type="AlphaFoldDB" id="A0A7C9HRG7"/>
<accession>A0A7C9HRG7</accession>
<dbReference type="EMBL" id="WQLB01000008">
    <property type="protein sequence ID" value="MVN86707.1"/>
    <property type="molecule type" value="Genomic_DNA"/>
</dbReference>
<protein>
    <submittedName>
        <fullName evidence="2">Uncharacterized protein</fullName>
    </submittedName>
</protein>
<organism evidence="2 3">
    <name type="scientific">Deinococcus arboris</name>
    <dbReference type="NCBI Taxonomy" id="2682977"/>
    <lineage>
        <taxon>Bacteria</taxon>
        <taxon>Thermotogati</taxon>
        <taxon>Deinococcota</taxon>
        <taxon>Deinococci</taxon>
        <taxon>Deinococcales</taxon>
        <taxon>Deinococcaceae</taxon>
        <taxon>Deinococcus</taxon>
    </lineage>
</organism>